<dbReference type="AlphaFoldDB" id="A0A9N9FSN7"/>
<keyword evidence="3" id="KW-1185">Reference proteome</keyword>
<reference evidence="2" key="1">
    <citation type="submission" date="2021-06" db="EMBL/GenBank/DDBJ databases">
        <authorList>
            <person name="Kallberg Y."/>
            <person name="Tangrot J."/>
            <person name="Rosling A."/>
        </authorList>
    </citation>
    <scope>NUCLEOTIDE SEQUENCE</scope>
    <source>
        <strain evidence="2">UK204</strain>
    </source>
</reference>
<proteinExistence type="predicted"/>
<evidence type="ECO:0000256" key="1">
    <source>
        <dbReference type="SAM" id="SignalP"/>
    </source>
</evidence>
<dbReference type="OrthoDB" id="10409123at2759"/>
<organism evidence="2 3">
    <name type="scientific">Funneliformis caledonium</name>
    <dbReference type="NCBI Taxonomy" id="1117310"/>
    <lineage>
        <taxon>Eukaryota</taxon>
        <taxon>Fungi</taxon>
        <taxon>Fungi incertae sedis</taxon>
        <taxon>Mucoromycota</taxon>
        <taxon>Glomeromycotina</taxon>
        <taxon>Glomeromycetes</taxon>
        <taxon>Glomerales</taxon>
        <taxon>Glomeraceae</taxon>
        <taxon>Funneliformis</taxon>
    </lineage>
</organism>
<feature type="signal peptide" evidence="1">
    <location>
        <begin position="1"/>
        <end position="21"/>
    </location>
</feature>
<dbReference type="EMBL" id="CAJVPQ010001470">
    <property type="protein sequence ID" value="CAG8554797.1"/>
    <property type="molecule type" value="Genomic_DNA"/>
</dbReference>
<gene>
    <name evidence="2" type="ORF">FCALED_LOCUS6302</name>
</gene>
<sequence length="108" mass="11968">MKNLILILVIVVVIFNDVVFSAPSKMENTENLERRQTSCIQTDSGGLCKFAQAVCEGTNNVECGNGYCCQQGQNCMLDEPKDSTAQIEIKVATKKLNRPNGENPEKIW</sequence>
<name>A0A9N9FSN7_9GLOM</name>
<keyword evidence="1" id="KW-0732">Signal</keyword>
<evidence type="ECO:0000313" key="2">
    <source>
        <dbReference type="EMBL" id="CAG8554797.1"/>
    </source>
</evidence>
<evidence type="ECO:0000313" key="3">
    <source>
        <dbReference type="Proteomes" id="UP000789570"/>
    </source>
</evidence>
<protein>
    <submittedName>
        <fullName evidence="2">4179_t:CDS:1</fullName>
    </submittedName>
</protein>
<feature type="chain" id="PRO_5040227559" evidence="1">
    <location>
        <begin position="22"/>
        <end position="108"/>
    </location>
</feature>
<accession>A0A9N9FSN7</accession>
<comment type="caution">
    <text evidence="2">The sequence shown here is derived from an EMBL/GenBank/DDBJ whole genome shotgun (WGS) entry which is preliminary data.</text>
</comment>
<dbReference type="Proteomes" id="UP000789570">
    <property type="component" value="Unassembled WGS sequence"/>
</dbReference>